<evidence type="ECO:0000313" key="1">
    <source>
        <dbReference type="EMBL" id="MBG6289292.1"/>
    </source>
</evidence>
<dbReference type="EMBL" id="JADTFC010000045">
    <property type="protein sequence ID" value="MBG6289292.1"/>
    <property type="molecule type" value="Genomic_DNA"/>
</dbReference>
<sequence>MKFFEKLDAFAGKARQESISNKNSNTTGTRSVHAFLRSILEYGIDNPDEIICDYSCRIGENRVEQLAYAIVLDQSIHCLVKQVEHGTRMGAFQRNALSRAHNACAASLSILTDGRVYEFFADLLTPGIMDRTPFLVVDLRNIDAPSVSKLKLLTKSAYRSIPTTQSPEELNYIKSISHELKRRITKPDEDFMKNFCRAGL</sequence>
<dbReference type="AlphaFoldDB" id="A0A6G6IWQ1"/>
<reference evidence="1 4" key="2">
    <citation type="submission" date="2020-11" db="EMBL/GenBank/DDBJ databases">
        <title>Enhanced detection system for hospital associated transmission using whole genome sequencing surveillance.</title>
        <authorList>
            <person name="Harrison L.H."/>
            <person name="Van Tyne D."/>
            <person name="Marsh J.W."/>
            <person name="Griffith M.P."/>
            <person name="Snyder D.J."/>
            <person name="Cooper V.S."/>
            <person name="Mustapha M."/>
        </authorList>
    </citation>
    <scope>NUCLEOTIDE SEQUENCE [LARGE SCALE GENOMIC DNA]</scope>
    <source>
        <strain evidence="1 4">PSA00705</strain>
    </source>
</reference>
<accession>A0A6G6IWQ1</accession>
<dbReference type="RefSeq" id="WP_024762251.1">
    <property type="nucleotide sequence ID" value="NZ_CP049140.1"/>
</dbReference>
<evidence type="ECO:0000313" key="2">
    <source>
        <dbReference type="EMBL" id="QIE87424.1"/>
    </source>
</evidence>
<evidence type="ECO:0000313" key="4">
    <source>
        <dbReference type="Proteomes" id="UP000608450"/>
    </source>
</evidence>
<gene>
    <name evidence="2" type="ORF">G5B91_14580</name>
    <name evidence="1" type="ORF">I5I61_17710</name>
</gene>
<proteinExistence type="predicted"/>
<dbReference type="Proteomes" id="UP000608450">
    <property type="component" value="Unassembled WGS sequence"/>
</dbReference>
<organism evidence="2 3">
    <name type="scientific">Pseudomonas nitroreducens</name>
    <dbReference type="NCBI Taxonomy" id="46680"/>
    <lineage>
        <taxon>Bacteria</taxon>
        <taxon>Pseudomonadati</taxon>
        <taxon>Pseudomonadota</taxon>
        <taxon>Gammaproteobacteria</taxon>
        <taxon>Pseudomonadales</taxon>
        <taxon>Pseudomonadaceae</taxon>
        <taxon>Pseudomonas</taxon>
    </lineage>
</organism>
<keyword evidence="4" id="KW-1185">Reference proteome</keyword>
<evidence type="ECO:0000313" key="3">
    <source>
        <dbReference type="Proteomes" id="UP000501063"/>
    </source>
</evidence>
<reference evidence="2 3" key="1">
    <citation type="submission" date="2020-02" db="EMBL/GenBank/DDBJ databases">
        <title>Integrative conjugative elements (ICEs) and plasmids drive adaptation of Pseudomonas nitroreducens strain HBP1 to wastewater environment.</title>
        <authorList>
            <person name="Sentchilo V."/>
            <person name="Carraro N."/>
            <person name="Bertelli C."/>
            <person name="van der Meer J.R."/>
        </authorList>
    </citation>
    <scope>NUCLEOTIDE SEQUENCE [LARGE SCALE GENOMIC DNA]</scope>
    <source>
        <strain evidence="2 3">HBP1</strain>
    </source>
</reference>
<protein>
    <submittedName>
        <fullName evidence="2">Uncharacterized protein</fullName>
    </submittedName>
</protein>
<dbReference type="EMBL" id="CP049140">
    <property type="protein sequence ID" value="QIE87424.1"/>
    <property type="molecule type" value="Genomic_DNA"/>
</dbReference>
<name>A0A6G6IWQ1_PSENT</name>
<dbReference type="Proteomes" id="UP000501063">
    <property type="component" value="Chromosome"/>
</dbReference>
<dbReference type="KEGG" id="pnt:G5B91_14580"/>